<accession>A0A2T0QDC7</accession>
<evidence type="ECO:0000313" key="1">
    <source>
        <dbReference type="EMBL" id="PRY01956.1"/>
    </source>
</evidence>
<organism evidence="1 2">
    <name type="scientific">Allonocardiopsis opalescens</name>
    <dbReference type="NCBI Taxonomy" id="1144618"/>
    <lineage>
        <taxon>Bacteria</taxon>
        <taxon>Bacillati</taxon>
        <taxon>Actinomycetota</taxon>
        <taxon>Actinomycetes</taxon>
        <taxon>Streptosporangiales</taxon>
        <taxon>Allonocardiopsis</taxon>
    </lineage>
</organism>
<dbReference type="Proteomes" id="UP000237846">
    <property type="component" value="Unassembled WGS sequence"/>
</dbReference>
<name>A0A2T0QDC7_9ACTN</name>
<dbReference type="RefSeq" id="WP_106238569.1">
    <property type="nucleotide sequence ID" value="NZ_PVZC01000001.1"/>
</dbReference>
<dbReference type="AlphaFoldDB" id="A0A2T0QDC7"/>
<protein>
    <submittedName>
        <fullName evidence="1">Uncharacterized protein</fullName>
    </submittedName>
</protein>
<keyword evidence="2" id="KW-1185">Reference proteome</keyword>
<gene>
    <name evidence="1" type="ORF">CLV72_101554</name>
</gene>
<sequence>MNPSTAPVRLTLPKLLGAHYLVAAPAAWPRDPAAIAERIAAELPTIADAGGGPVAGRVRLKVRELNGGHLAAGVTQRLANASLAELRRIGDADRHLLVGAYHRPGWPPLHALVARHVAGAFADRTGGMLLDPLTMLVHDHFAADTWPGRGQLRLMDWICVLDVVGDPEGATLATIGLSRFGLPDLRLHHVPRLLAGPWARLLGSLAQVLADAHWSGRSRGETLRLDPTTISAADVARAESVPVSADAAAQSAPVGFRLTGSDLDRQLWLDLVPPGSGPDDDFSETPTDPAAWSEWLESVVLAVFPPDNW</sequence>
<proteinExistence type="predicted"/>
<evidence type="ECO:0000313" key="2">
    <source>
        <dbReference type="Proteomes" id="UP000237846"/>
    </source>
</evidence>
<dbReference type="OrthoDB" id="3744491at2"/>
<comment type="caution">
    <text evidence="1">The sequence shown here is derived from an EMBL/GenBank/DDBJ whole genome shotgun (WGS) entry which is preliminary data.</text>
</comment>
<reference evidence="1 2" key="1">
    <citation type="submission" date="2018-03" db="EMBL/GenBank/DDBJ databases">
        <title>Genomic Encyclopedia of Archaeal and Bacterial Type Strains, Phase II (KMG-II): from individual species to whole genera.</title>
        <authorList>
            <person name="Goeker M."/>
        </authorList>
    </citation>
    <scope>NUCLEOTIDE SEQUENCE [LARGE SCALE GENOMIC DNA]</scope>
    <source>
        <strain evidence="1 2">DSM 45601</strain>
    </source>
</reference>
<dbReference type="EMBL" id="PVZC01000001">
    <property type="protein sequence ID" value="PRY01956.1"/>
    <property type="molecule type" value="Genomic_DNA"/>
</dbReference>